<evidence type="ECO:0000313" key="5">
    <source>
        <dbReference type="EMBL" id="OAA61038.1"/>
    </source>
</evidence>
<evidence type="ECO:0000256" key="3">
    <source>
        <dbReference type="PROSITE-ProRule" id="PRU00221"/>
    </source>
</evidence>
<feature type="region of interest" description="Disordered" evidence="4">
    <location>
        <begin position="230"/>
        <end position="261"/>
    </location>
</feature>
<feature type="compositionally biased region" description="Acidic residues" evidence="4">
    <location>
        <begin position="461"/>
        <end position="474"/>
    </location>
</feature>
<dbReference type="PROSITE" id="PS50082">
    <property type="entry name" value="WD_REPEATS_2"/>
    <property type="match status" value="2"/>
</dbReference>
<dbReference type="InterPro" id="IPR001680">
    <property type="entry name" value="WD40_rpt"/>
</dbReference>
<feature type="repeat" description="WD" evidence="3">
    <location>
        <begin position="383"/>
        <end position="414"/>
    </location>
</feature>
<evidence type="ECO:0000256" key="4">
    <source>
        <dbReference type="SAM" id="MobiDB-lite"/>
    </source>
</evidence>
<organism evidence="5 6">
    <name type="scientific">Niveomyces insectorum RCEF 264</name>
    <dbReference type="NCBI Taxonomy" id="1081102"/>
    <lineage>
        <taxon>Eukaryota</taxon>
        <taxon>Fungi</taxon>
        <taxon>Dikarya</taxon>
        <taxon>Ascomycota</taxon>
        <taxon>Pezizomycotina</taxon>
        <taxon>Sordariomycetes</taxon>
        <taxon>Hypocreomycetidae</taxon>
        <taxon>Hypocreales</taxon>
        <taxon>Cordycipitaceae</taxon>
        <taxon>Niveomyces</taxon>
    </lineage>
</organism>
<dbReference type="PROSITE" id="PS00678">
    <property type="entry name" value="WD_REPEATS_1"/>
    <property type="match status" value="1"/>
</dbReference>
<dbReference type="InterPro" id="IPR019775">
    <property type="entry name" value="WD40_repeat_CS"/>
</dbReference>
<keyword evidence="1 3" id="KW-0853">WD repeat</keyword>
<protein>
    <submittedName>
        <fullName evidence="5">WD repeat protein</fullName>
    </submittedName>
</protein>
<dbReference type="STRING" id="1081102.A0A167TWZ9"/>
<dbReference type="SMART" id="SM00320">
    <property type="entry name" value="WD40"/>
    <property type="match status" value="5"/>
</dbReference>
<dbReference type="PROSITE" id="PS50294">
    <property type="entry name" value="WD_REPEATS_REGION"/>
    <property type="match status" value="1"/>
</dbReference>
<dbReference type="PANTHER" id="PTHR19848">
    <property type="entry name" value="WD40 REPEAT PROTEIN"/>
    <property type="match status" value="1"/>
</dbReference>
<reference evidence="5 6" key="1">
    <citation type="journal article" date="2016" name="Genome Biol. Evol.">
        <title>Divergent and convergent evolution of fungal pathogenicity.</title>
        <authorList>
            <person name="Shang Y."/>
            <person name="Xiao G."/>
            <person name="Zheng P."/>
            <person name="Cen K."/>
            <person name="Zhan S."/>
            <person name="Wang C."/>
        </authorList>
    </citation>
    <scope>NUCLEOTIDE SEQUENCE [LARGE SCALE GENOMIC DNA]</scope>
    <source>
        <strain evidence="5 6">RCEF 264</strain>
    </source>
</reference>
<name>A0A167TWZ9_9HYPO</name>
<dbReference type="OrthoDB" id="6262491at2759"/>
<dbReference type="Pfam" id="PF00400">
    <property type="entry name" value="WD40"/>
    <property type="match status" value="3"/>
</dbReference>
<dbReference type="InterPro" id="IPR015943">
    <property type="entry name" value="WD40/YVTN_repeat-like_dom_sf"/>
</dbReference>
<keyword evidence="6" id="KW-1185">Reference proteome</keyword>
<dbReference type="AlphaFoldDB" id="A0A167TWZ9"/>
<sequence length="474" mass="50610">MQTSDAQRFFETDAAQELRARRSVKSTNKYGNPVVLKSKILAVLADPTSPSHVFVAESAACARRVDVDGGDTKQAYRGPTAPVTCLALGGPGGQTLFAGSWDKTVWSFDRATRQPGRTYAGHADFVKTVVCGRLAGRYVLLSGGADARIIVWDVAAGTRLHTLRDRGGGSAHTGGGPQGRPAMLAVQALAIDPVATTADELWVVSASSDPYIRRWRVRLDGWEQVVDEAVGGRTDGAPRSASTTKSRSKGEVQAPGAAAAATTQHETTVYKLVFDDRPDDDGEVDLWSASGDGTVKCLARRYGFLRARDNENNDENNTLVHSTHVRAVAVTEAWVITAGRDENLHYWDRTGVASAAAAATDGKDDFDEDDDDDNGNGGCYATVTGHYDEVTDLVVLADGKRLCSVSLDGTVRTWPLDKAGVDALVRRQKEDRAKGPDAAADDDDDDEVRGAAAKPENAMTAEEEAELAALMDDD</sequence>
<evidence type="ECO:0000256" key="2">
    <source>
        <dbReference type="ARBA" id="ARBA00022737"/>
    </source>
</evidence>
<evidence type="ECO:0000256" key="1">
    <source>
        <dbReference type="ARBA" id="ARBA00022574"/>
    </source>
</evidence>
<keyword evidence="2" id="KW-0677">Repeat</keyword>
<feature type="repeat" description="WD" evidence="3">
    <location>
        <begin position="119"/>
        <end position="162"/>
    </location>
</feature>
<accession>A0A167TWZ9</accession>
<comment type="caution">
    <text evidence="5">The sequence shown here is derived from an EMBL/GenBank/DDBJ whole genome shotgun (WGS) entry which is preliminary data.</text>
</comment>
<gene>
    <name evidence="5" type="ORF">SPI_05062</name>
</gene>
<dbReference type="Proteomes" id="UP000076874">
    <property type="component" value="Unassembled WGS sequence"/>
</dbReference>
<dbReference type="PANTHER" id="PTHR19848:SF8">
    <property type="entry name" value="F-BOX AND WD REPEAT DOMAIN CONTAINING 7"/>
    <property type="match status" value="1"/>
</dbReference>
<evidence type="ECO:0000313" key="6">
    <source>
        <dbReference type="Proteomes" id="UP000076874"/>
    </source>
</evidence>
<feature type="region of interest" description="Disordered" evidence="4">
    <location>
        <begin position="428"/>
        <end position="474"/>
    </location>
</feature>
<dbReference type="Gene3D" id="2.130.10.10">
    <property type="entry name" value="YVTN repeat-like/Quinoprotein amine dehydrogenase"/>
    <property type="match status" value="2"/>
</dbReference>
<dbReference type="SUPFAM" id="SSF50978">
    <property type="entry name" value="WD40 repeat-like"/>
    <property type="match status" value="1"/>
</dbReference>
<proteinExistence type="predicted"/>
<dbReference type="InterPro" id="IPR036322">
    <property type="entry name" value="WD40_repeat_dom_sf"/>
</dbReference>
<dbReference type="EMBL" id="AZHD01000008">
    <property type="protein sequence ID" value="OAA61038.1"/>
    <property type="molecule type" value="Genomic_DNA"/>
</dbReference>